<dbReference type="EMBL" id="JADKBR010000017">
    <property type="protein sequence ID" value="MBK8891443.1"/>
    <property type="molecule type" value="Genomic_DNA"/>
</dbReference>
<dbReference type="AlphaFoldDB" id="A0A9D7LSM1"/>
<dbReference type="Pfam" id="PF03646">
    <property type="entry name" value="FlaG"/>
    <property type="match status" value="1"/>
</dbReference>
<protein>
    <submittedName>
        <fullName evidence="2">Flagellar protein FlaG</fullName>
    </submittedName>
</protein>
<keyword evidence="2" id="KW-0966">Cell projection</keyword>
<reference evidence="2" key="1">
    <citation type="submission" date="2020-10" db="EMBL/GenBank/DDBJ databases">
        <title>Connecting structure to function with the recovery of over 1000 high-quality activated sludge metagenome-assembled genomes encoding full-length rRNA genes using long-read sequencing.</title>
        <authorList>
            <person name="Singleton C.M."/>
            <person name="Petriglieri F."/>
            <person name="Kristensen J.M."/>
            <person name="Kirkegaard R.H."/>
            <person name="Michaelsen T.Y."/>
            <person name="Andersen M.H."/>
            <person name="Karst S.M."/>
            <person name="Dueholm M.S."/>
            <person name="Nielsen P.H."/>
            <person name="Albertsen M."/>
        </authorList>
    </citation>
    <scope>NUCLEOTIDE SEQUENCE</scope>
    <source>
        <strain evidence="2">OdNE_18-Q3-R46-58_BAT3C.305</strain>
    </source>
</reference>
<evidence type="ECO:0000256" key="1">
    <source>
        <dbReference type="SAM" id="MobiDB-lite"/>
    </source>
</evidence>
<sequence length="124" mass="12853">MKLVDTVSPSASGSNAAPVVSLPGAARPSGSLPPPVQAAPVLAPTPRQLPSAEATRHAARMINEFLKSSSAGIEFSVDDGSNRIVVRVVDSETKQVIRQMPSEEALAIAQSLDRLTGLLLAQDA</sequence>
<dbReference type="PANTHER" id="PTHR37166">
    <property type="entry name" value="PROTEIN FLAG"/>
    <property type="match status" value="1"/>
</dbReference>
<keyword evidence="2" id="KW-0969">Cilium</keyword>
<evidence type="ECO:0000313" key="2">
    <source>
        <dbReference type="EMBL" id="MBK8891443.1"/>
    </source>
</evidence>
<proteinExistence type="predicted"/>
<feature type="region of interest" description="Disordered" evidence="1">
    <location>
        <begin position="1"/>
        <end position="52"/>
    </location>
</feature>
<gene>
    <name evidence="2" type="ORF">IPN75_14280</name>
</gene>
<comment type="caution">
    <text evidence="2">The sequence shown here is derived from an EMBL/GenBank/DDBJ whole genome shotgun (WGS) entry which is preliminary data.</text>
</comment>
<dbReference type="PANTHER" id="PTHR37166:SF1">
    <property type="entry name" value="PROTEIN FLAG"/>
    <property type="match status" value="1"/>
</dbReference>
<name>A0A9D7LSM1_9RHOO</name>
<dbReference type="Proteomes" id="UP000808146">
    <property type="component" value="Unassembled WGS sequence"/>
</dbReference>
<keyword evidence="2" id="KW-0282">Flagellum</keyword>
<evidence type="ECO:0000313" key="3">
    <source>
        <dbReference type="Proteomes" id="UP000808146"/>
    </source>
</evidence>
<dbReference type="SUPFAM" id="SSF160214">
    <property type="entry name" value="FlaG-like"/>
    <property type="match status" value="1"/>
</dbReference>
<dbReference type="InterPro" id="IPR035924">
    <property type="entry name" value="FlaG-like_sf"/>
</dbReference>
<dbReference type="Gene3D" id="3.30.160.170">
    <property type="entry name" value="FlaG-like"/>
    <property type="match status" value="1"/>
</dbReference>
<organism evidence="2 3">
    <name type="scientific">Candidatus Dechloromonas phosphorivorans</name>
    <dbReference type="NCBI Taxonomy" id="2899244"/>
    <lineage>
        <taxon>Bacteria</taxon>
        <taxon>Pseudomonadati</taxon>
        <taxon>Pseudomonadota</taxon>
        <taxon>Betaproteobacteria</taxon>
        <taxon>Rhodocyclales</taxon>
        <taxon>Azonexaceae</taxon>
        <taxon>Dechloromonas</taxon>
    </lineage>
</organism>
<accession>A0A9D7LSM1</accession>
<dbReference type="InterPro" id="IPR005186">
    <property type="entry name" value="FlaG"/>
</dbReference>